<dbReference type="Proteomes" id="UP001229486">
    <property type="component" value="Unassembled WGS sequence"/>
</dbReference>
<name>A0AB73INB1_9BURK</name>
<reference evidence="2" key="1">
    <citation type="submission" date="2023-07" db="EMBL/GenBank/DDBJ databases">
        <title>Sorghum-associated microbial communities from plants grown in Nebraska, USA.</title>
        <authorList>
            <person name="Schachtman D."/>
        </authorList>
    </citation>
    <scope>NUCLEOTIDE SEQUENCE</scope>
    <source>
        <strain evidence="2">DS1061</strain>
    </source>
</reference>
<evidence type="ECO:0000256" key="1">
    <source>
        <dbReference type="SAM" id="MobiDB-lite"/>
    </source>
</evidence>
<dbReference type="EMBL" id="JAURTK010000021">
    <property type="protein sequence ID" value="MDP9651483.1"/>
    <property type="molecule type" value="Genomic_DNA"/>
</dbReference>
<dbReference type="SUPFAM" id="SSF55729">
    <property type="entry name" value="Acyl-CoA N-acyltransferases (Nat)"/>
    <property type="match status" value="1"/>
</dbReference>
<dbReference type="Gene3D" id="3.40.630.30">
    <property type="match status" value="1"/>
</dbReference>
<proteinExistence type="predicted"/>
<feature type="region of interest" description="Disordered" evidence="1">
    <location>
        <begin position="194"/>
        <end position="221"/>
    </location>
</feature>
<dbReference type="AlphaFoldDB" id="A0AB73INB1"/>
<gene>
    <name evidence="2" type="ORF">J2793_006958</name>
</gene>
<evidence type="ECO:0000313" key="2">
    <source>
        <dbReference type="EMBL" id="MDP9651483.1"/>
    </source>
</evidence>
<dbReference type="InterPro" id="IPR016181">
    <property type="entry name" value="Acyl_CoA_acyltransferase"/>
</dbReference>
<sequence>MEAVNVTFFRQGEPTMPASTRERSAQLWRRTLSGCLHRSVILSAGSRRIQSNDVLALGLLFFAAFQGTIDETGQTEAQYALKASAILGGRYGEWIAQASWTVEQSDRLVSACLVCDYKPYGCPVIAVVATAPASARAGTAGTLLDAAMAELAALGHFECCAMITKGNVASERLFVSRGFRRTLTPAIRKAVVASSRRPKDGGRARNAVGNRWPPCGRFERS</sequence>
<evidence type="ECO:0008006" key="4">
    <source>
        <dbReference type="Google" id="ProtNLM"/>
    </source>
</evidence>
<organism evidence="2 3">
    <name type="scientific">Paraburkholderia caledonica</name>
    <dbReference type="NCBI Taxonomy" id="134536"/>
    <lineage>
        <taxon>Bacteria</taxon>
        <taxon>Pseudomonadati</taxon>
        <taxon>Pseudomonadota</taxon>
        <taxon>Betaproteobacteria</taxon>
        <taxon>Burkholderiales</taxon>
        <taxon>Burkholderiaceae</taxon>
        <taxon>Paraburkholderia</taxon>
    </lineage>
</organism>
<protein>
    <recommendedName>
        <fullName evidence="4">N-acetyltransferase domain-containing protein</fullName>
    </recommendedName>
</protein>
<accession>A0AB73INB1</accession>
<comment type="caution">
    <text evidence="2">The sequence shown here is derived from an EMBL/GenBank/DDBJ whole genome shotgun (WGS) entry which is preliminary data.</text>
</comment>
<evidence type="ECO:0000313" key="3">
    <source>
        <dbReference type="Proteomes" id="UP001229486"/>
    </source>
</evidence>